<dbReference type="GO" id="GO:0015036">
    <property type="term" value="F:disulfide oxidoreductase activity"/>
    <property type="evidence" value="ECO:0007669"/>
    <property type="project" value="UniProtKB-ARBA"/>
</dbReference>
<dbReference type="InterPro" id="IPR036249">
    <property type="entry name" value="Thioredoxin-like_sf"/>
</dbReference>
<dbReference type="CDD" id="cd02947">
    <property type="entry name" value="TRX_family"/>
    <property type="match status" value="1"/>
</dbReference>
<keyword evidence="1" id="KW-0676">Redox-active center</keyword>
<evidence type="ECO:0000256" key="1">
    <source>
        <dbReference type="ARBA" id="ARBA00023284"/>
    </source>
</evidence>
<evidence type="ECO:0000313" key="5">
    <source>
        <dbReference type="Proteomes" id="UP000594923"/>
    </source>
</evidence>
<organism evidence="4 5">
    <name type="scientific">Pseudomonas poae</name>
    <dbReference type="NCBI Taxonomy" id="200451"/>
    <lineage>
        <taxon>Bacteria</taxon>
        <taxon>Pseudomonadati</taxon>
        <taxon>Pseudomonadota</taxon>
        <taxon>Gammaproteobacteria</taxon>
        <taxon>Pseudomonadales</taxon>
        <taxon>Pseudomonadaceae</taxon>
        <taxon>Pseudomonas</taxon>
    </lineage>
</organism>
<dbReference type="AlphaFoldDB" id="A0A7M1KKZ4"/>
<dbReference type="EMBL" id="CP063073">
    <property type="protein sequence ID" value="QOQ76802.1"/>
    <property type="molecule type" value="Genomic_DNA"/>
</dbReference>
<proteinExistence type="predicted"/>
<dbReference type="InterPro" id="IPR017937">
    <property type="entry name" value="Thioredoxin_CS"/>
</dbReference>
<accession>A0A7M1KKZ4</accession>
<evidence type="ECO:0000256" key="2">
    <source>
        <dbReference type="SAM" id="MobiDB-lite"/>
    </source>
</evidence>
<feature type="region of interest" description="Disordered" evidence="2">
    <location>
        <begin position="112"/>
        <end position="140"/>
    </location>
</feature>
<feature type="domain" description="Thioredoxin" evidence="3">
    <location>
        <begin position="12"/>
        <end position="95"/>
    </location>
</feature>
<sequence>MGVVITEVRDYNEYQQILDEHPLVIAVFTGQGCVACKGVESSFTDIALAYAGRVKSLMLDTAQTPRVQGVSGTPTFVVYRNAQEVDNIKGIVDPDEQNYYLDKLFTHYANGNPAPFTYEPPPPPAPTAPASPAAHPPLPR</sequence>
<reference evidence="4 5" key="1">
    <citation type="submission" date="2020-10" db="EMBL/GenBank/DDBJ databases">
        <title>High quality whole genome sequence of Pseudomonas poae PMA22.</title>
        <authorList>
            <person name="Hernandez J.G."/>
            <person name="Rodriguez P."/>
            <person name="Cuevas C."/>
            <person name="de la Calle F."/>
            <person name="Galan B."/>
            <person name="Garcia J.L."/>
        </authorList>
    </citation>
    <scope>NUCLEOTIDE SEQUENCE [LARGE SCALE GENOMIC DNA]</scope>
    <source>
        <strain evidence="4 5">PMA22</strain>
    </source>
</reference>
<protein>
    <submittedName>
        <fullName evidence="4">Thioredoxin family protein</fullName>
    </submittedName>
</protein>
<evidence type="ECO:0000313" key="4">
    <source>
        <dbReference type="EMBL" id="QOQ76802.1"/>
    </source>
</evidence>
<dbReference type="SUPFAM" id="SSF52833">
    <property type="entry name" value="Thioredoxin-like"/>
    <property type="match status" value="1"/>
</dbReference>
<dbReference type="InterPro" id="IPR013766">
    <property type="entry name" value="Thioredoxin_domain"/>
</dbReference>
<evidence type="ECO:0000259" key="3">
    <source>
        <dbReference type="Pfam" id="PF00085"/>
    </source>
</evidence>
<dbReference type="RefSeq" id="WP_197627713.1">
    <property type="nucleotide sequence ID" value="NZ_CP063073.1"/>
</dbReference>
<dbReference type="Pfam" id="PF00085">
    <property type="entry name" value="Thioredoxin"/>
    <property type="match status" value="1"/>
</dbReference>
<dbReference type="Proteomes" id="UP000594923">
    <property type="component" value="Chromosome"/>
</dbReference>
<gene>
    <name evidence="4" type="ORF">IMF22_07110</name>
</gene>
<dbReference type="PROSITE" id="PS00194">
    <property type="entry name" value="THIOREDOXIN_1"/>
    <property type="match status" value="1"/>
</dbReference>
<dbReference type="Gene3D" id="3.40.30.10">
    <property type="entry name" value="Glutaredoxin"/>
    <property type="match status" value="1"/>
</dbReference>
<name>A0A7M1KKZ4_9PSED</name>
<feature type="compositionally biased region" description="Pro residues" evidence="2">
    <location>
        <begin position="118"/>
        <end position="140"/>
    </location>
</feature>